<feature type="transmembrane region" description="Helical" evidence="1">
    <location>
        <begin position="1096"/>
        <end position="1116"/>
    </location>
</feature>
<feature type="transmembrane region" description="Helical" evidence="1">
    <location>
        <begin position="439"/>
        <end position="458"/>
    </location>
</feature>
<feature type="transmembrane region" description="Helical" evidence="1">
    <location>
        <begin position="1136"/>
        <end position="1152"/>
    </location>
</feature>
<reference evidence="3 4" key="1">
    <citation type="journal article" date="2009" name="PLoS Pathog.">
        <title>Draft genome sequencing of giardia intestinalis assemblage B isolate GS: is human giardiasis caused by two different species?</title>
        <authorList>
            <person name="Franzen O."/>
            <person name="Jerlstrom-Hultqvist J."/>
            <person name="Castro E."/>
            <person name="Sherwood E."/>
            <person name="Ankarklev J."/>
            <person name="Reiner D.S."/>
            <person name="Palm D."/>
            <person name="Andersson J.O."/>
            <person name="Andersson B."/>
            <person name="Svard S.G."/>
        </authorList>
    </citation>
    <scope>NUCLEOTIDE SEQUENCE [LARGE SCALE GENOMIC DNA]</scope>
    <source>
        <strain evidence="4">ATCC 50581 / GS clone H7</strain>
    </source>
</reference>
<name>C6LN62_GIAIB</name>
<proteinExistence type="predicted"/>
<keyword evidence="2" id="KW-0732">Signal</keyword>
<dbReference type="OMA" id="FATEKCM"/>
<feature type="transmembrane region" description="Helical" evidence="1">
    <location>
        <begin position="350"/>
        <end position="367"/>
    </location>
</feature>
<evidence type="ECO:0000313" key="3">
    <source>
        <dbReference type="EMBL" id="EET02541.1"/>
    </source>
</evidence>
<feature type="signal peptide" evidence="2">
    <location>
        <begin position="1"/>
        <end position="19"/>
    </location>
</feature>
<feature type="transmembrane region" description="Helical" evidence="1">
    <location>
        <begin position="800"/>
        <end position="818"/>
    </location>
</feature>
<feature type="transmembrane region" description="Helical" evidence="1">
    <location>
        <begin position="1055"/>
        <end position="1076"/>
    </location>
</feature>
<protein>
    <recommendedName>
        <fullName evidence="5">DinF protein</fullName>
    </recommendedName>
</protein>
<dbReference type="AlphaFoldDB" id="C6LN62"/>
<feature type="transmembrane region" description="Helical" evidence="1">
    <location>
        <begin position="984"/>
        <end position="1008"/>
    </location>
</feature>
<feature type="transmembrane region" description="Helical" evidence="1">
    <location>
        <begin position="564"/>
        <end position="584"/>
    </location>
</feature>
<comment type="caution">
    <text evidence="3">The sequence shown here is derived from an EMBL/GenBank/DDBJ whole genome shotgun (WGS) entry which is preliminary data.</text>
</comment>
<feature type="chain" id="PRO_5002968576" description="DinF protein" evidence="2">
    <location>
        <begin position="20"/>
        <end position="1211"/>
    </location>
</feature>
<organism evidence="3 4">
    <name type="scientific">Giardia intestinalis (strain ATCC 50581 / GS clone H7)</name>
    <name type="common">Giardia lamblia</name>
    <dbReference type="NCBI Taxonomy" id="598745"/>
    <lineage>
        <taxon>Eukaryota</taxon>
        <taxon>Metamonada</taxon>
        <taxon>Diplomonadida</taxon>
        <taxon>Hexamitidae</taxon>
        <taxon>Giardiinae</taxon>
        <taxon>Giardia</taxon>
    </lineage>
</organism>
<dbReference type="EMBL" id="ACGJ01000219">
    <property type="protein sequence ID" value="EET02541.1"/>
    <property type="molecule type" value="Genomic_DNA"/>
</dbReference>
<evidence type="ECO:0000313" key="4">
    <source>
        <dbReference type="Proteomes" id="UP000002488"/>
    </source>
</evidence>
<evidence type="ECO:0008006" key="5">
    <source>
        <dbReference type="Google" id="ProtNLM"/>
    </source>
</evidence>
<feature type="transmembrane region" description="Helical" evidence="1">
    <location>
        <begin position="138"/>
        <end position="157"/>
    </location>
</feature>
<feature type="transmembrane region" description="Helical" evidence="1">
    <location>
        <begin position="379"/>
        <end position="406"/>
    </location>
</feature>
<feature type="transmembrane region" description="Helical" evidence="1">
    <location>
        <begin position="1158"/>
        <end position="1176"/>
    </location>
</feature>
<dbReference type="OrthoDB" id="10257380at2759"/>
<feature type="transmembrane region" description="Helical" evidence="1">
    <location>
        <begin position="849"/>
        <end position="871"/>
    </location>
</feature>
<accession>C6LN62</accession>
<feature type="transmembrane region" description="Helical" evidence="1">
    <location>
        <begin position="824"/>
        <end position="842"/>
    </location>
</feature>
<feature type="transmembrane region" description="Helical" evidence="1">
    <location>
        <begin position="50"/>
        <end position="68"/>
    </location>
</feature>
<dbReference type="VEuPathDB" id="GiardiaDB:GL50581_163"/>
<feature type="transmembrane region" description="Helical" evidence="1">
    <location>
        <begin position="80"/>
        <end position="101"/>
    </location>
</feature>
<feature type="transmembrane region" description="Helical" evidence="1">
    <location>
        <begin position="891"/>
        <end position="909"/>
    </location>
</feature>
<dbReference type="Proteomes" id="UP000002488">
    <property type="component" value="Unassembled WGS sequence"/>
</dbReference>
<feature type="transmembrane region" description="Helical" evidence="1">
    <location>
        <begin position="596"/>
        <end position="616"/>
    </location>
</feature>
<evidence type="ECO:0000256" key="1">
    <source>
        <dbReference type="SAM" id="Phobius"/>
    </source>
</evidence>
<gene>
    <name evidence="3" type="ORF">GL50581_163</name>
</gene>
<keyword evidence="1" id="KW-0472">Membrane</keyword>
<feature type="transmembrane region" description="Helical" evidence="1">
    <location>
        <begin position="767"/>
        <end position="788"/>
    </location>
</feature>
<feature type="transmembrane region" description="Helical" evidence="1">
    <location>
        <begin position="234"/>
        <end position="259"/>
    </location>
</feature>
<feature type="transmembrane region" description="Helical" evidence="1">
    <location>
        <begin position="1028"/>
        <end position="1048"/>
    </location>
</feature>
<feature type="transmembrane region" description="Helical" evidence="1">
    <location>
        <begin position="705"/>
        <end position="726"/>
    </location>
</feature>
<sequence>MKGWAKACALICMPQIVAASIYLAGGDGVLRALVAGLVLDLFSAKYFETHVVYSLASFLAEYLLYISFRVHNRLVFEKFDVFAFFLALGAGLAIAVLALLVTVENRQLDPSGFVVLCFCSSLTLAFSFLSISPILFGAWYPLVLAFLLPFSRVVYELIINKGLTLYCTSSSLFTTGFGVINSDGVGSRGMTMHQGMSQMERTRKWSMLLGGTTFILLSYVLPILSLFYAHPISLFLAIPLCIILTTVTLSFSALILYFIKKGLYLRELSPKVFKQGYVKFSDRAKEQQATYESEPSPDGKEKTVAATNKRRFEKLKIAVSLLFHRPVFGDLIWVPFIFSCNLCANLVLLPYKFTLLLLPFTALFSYLSSRCIMVANSTAFYLLLLLSPLFSPFTAAGGAILCALQAASAMTEGKPYATYALLAAEHTALTININHRRHYVAYLIIHLICNAFLSSTALPKLSDSVLIACSLREKVSQFSGNSATNDVTNGTGTEHTSVLQQYQKARSALRTHALIHCFCIFFITLYSQSRTAALLSGLLLVSVGGYYCLSFLSQYTGVEFATKVFLIVCVRAVFMLLVTLVNVGKLRHIGYSIRGSYLFISLACYITLFISLFIPFSKSGFSASSAVPRRRAIAGKVSFGVIAFSISLFLLIFCNIAPLICTGFLMLIGYIPQNDPSLLLLTVYRGFHSTRIENYTTHPKTMISLRFVLTALVGLCVWSSLLYGLLKAVGIFTHTSSSVEKQENGENSSARTPFARMLSLLNFQTNLIALITSSLAGMFLLAPSLLHVYGAGAAITPEMLAISLGIVICIAISPNIVALGNSTMLFIMLSVLLLAALIGLSLRYPATIIYVMGLVVTMALPASMTGLAFAVLCFIPEMLSTIPLLYVPQDYLLGLWTANALAFLSRLWLNRELYIRMALYPLVERGHKDPTVRVKASADLLDSLWVVRDLFYLEPNGSIQLRKTYLYYWIGGLTNGLRYLKINVGLFIATSCILLSMWSYAPIVIVLLSLTSLLLPIVEFSSETSVSVSHICAVGGYFGTGGSGFSFSDVARLQLITNVCVALYGSILLRCIYSIIRAPIHLSGANINMTGYLGYVLYDTIALICCSALSLIPFTLLTGKPYRLFAYLQNVLKKRLLIVIIALICLIVSFATEKCMVFFALLACLSMLFEAPFLPIQKHNADNRILINGEAWKGTSKTVVTMDIPAISMNV</sequence>
<evidence type="ECO:0000256" key="2">
    <source>
        <dbReference type="SAM" id="SignalP"/>
    </source>
</evidence>
<feature type="transmembrane region" description="Helical" evidence="1">
    <location>
        <begin position="532"/>
        <end position="552"/>
    </location>
</feature>
<feature type="transmembrane region" description="Helical" evidence="1">
    <location>
        <begin position="205"/>
        <end position="228"/>
    </location>
</feature>
<keyword evidence="1" id="KW-1133">Transmembrane helix</keyword>
<keyword evidence="1" id="KW-0812">Transmembrane</keyword>
<feature type="transmembrane region" description="Helical" evidence="1">
    <location>
        <begin position="508"/>
        <end position="526"/>
    </location>
</feature>
<feature type="transmembrane region" description="Helical" evidence="1">
    <location>
        <begin position="637"/>
        <end position="658"/>
    </location>
</feature>